<proteinExistence type="predicted"/>
<reference evidence="1 2" key="1">
    <citation type="journal article" date="2015" name="Fungal Genet. Biol.">
        <title>Evolution of novel wood decay mechanisms in Agaricales revealed by the genome sequences of Fistulina hepatica and Cylindrobasidium torrendii.</title>
        <authorList>
            <person name="Floudas D."/>
            <person name="Held B.W."/>
            <person name="Riley R."/>
            <person name="Nagy L.G."/>
            <person name="Koehler G."/>
            <person name="Ransdell A.S."/>
            <person name="Younus H."/>
            <person name="Chow J."/>
            <person name="Chiniquy J."/>
            <person name="Lipzen A."/>
            <person name="Tritt A."/>
            <person name="Sun H."/>
            <person name="Haridas S."/>
            <person name="LaButti K."/>
            <person name="Ohm R.A."/>
            <person name="Kues U."/>
            <person name="Blanchette R.A."/>
            <person name="Grigoriev I.V."/>
            <person name="Minto R.E."/>
            <person name="Hibbett D.S."/>
        </authorList>
    </citation>
    <scope>NUCLEOTIDE SEQUENCE [LARGE SCALE GENOMIC DNA]</scope>
    <source>
        <strain evidence="1 2">ATCC 64428</strain>
    </source>
</reference>
<gene>
    <name evidence="1" type="ORF">FISHEDRAFT_77428</name>
</gene>
<accession>A0A0D7A3M0</accession>
<sequence length="295" mass="33276">MAAHILPLSWEAYQTIKQQYPAGNRREWTLRTLDAFWKDPQTSAAAAAKSIPLQDHHDWLNDPDPLGHLVKEGPELGILLRTDFTNDVAWAAFCEKVDEAEKEVADMFAAAEPSVSSKDQAMRDADAMLNDGSDDAYSSDDDDEDALVRRRLIRIIDPSTLEPASKDYFAGISNICALRMFNTPAIRLPPSRPNRVNRVPPNRLVDQDGFQEVYSGMTVWIYDARSNEDQCVRLVRQEGDDIYGTATGDSWRAKGTHICELQFNMAMGMKIDFGAQDRYDYAERQRNLSEANNVP</sequence>
<protein>
    <submittedName>
        <fullName evidence="1">Uncharacterized protein</fullName>
    </submittedName>
</protein>
<dbReference type="Proteomes" id="UP000054144">
    <property type="component" value="Unassembled WGS sequence"/>
</dbReference>
<keyword evidence="2" id="KW-1185">Reference proteome</keyword>
<name>A0A0D7A3M0_9AGAR</name>
<dbReference type="AlphaFoldDB" id="A0A0D7A3M0"/>
<dbReference type="EMBL" id="KN882089">
    <property type="protein sequence ID" value="KIY44506.1"/>
    <property type="molecule type" value="Genomic_DNA"/>
</dbReference>
<dbReference type="OrthoDB" id="204784at2759"/>
<evidence type="ECO:0000313" key="1">
    <source>
        <dbReference type="EMBL" id="KIY44506.1"/>
    </source>
</evidence>
<evidence type="ECO:0000313" key="2">
    <source>
        <dbReference type="Proteomes" id="UP000054144"/>
    </source>
</evidence>
<organism evidence="1 2">
    <name type="scientific">Fistulina hepatica ATCC 64428</name>
    <dbReference type="NCBI Taxonomy" id="1128425"/>
    <lineage>
        <taxon>Eukaryota</taxon>
        <taxon>Fungi</taxon>
        <taxon>Dikarya</taxon>
        <taxon>Basidiomycota</taxon>
        <taxon>Agaricomycotina</taxon>
        <taxon>Agaricomycetes</taxon>
        <taxon>Agaricomycetidae</taxon>
        <taxon>Agaricales</taxon>
        <taxon>Fistulinaceae</taxon>
        <taxon>Fistulina</taxon>
    </lineage>
</organism>